<proteinExistence type="predicted"/>
<protein>
    <submittedName>
        <fullName evidence="2">Uncharacterized protein</fullName>
    </submittedName>
</protein>
<comment type="caution">
    <text evidence="2">The sequence shown here is derived from an EMBL/GenBank/DDBJ whole genome shotgun (WGS) entry which is preliminary data.</text>
</comment>
<organism evidence="2 3">
    <name type="scientific">Phyllostomus discolor</name>
    <name type="common">pale spear-nosed bat</name>
    <dbReference type="NCBI Taxonomy" id="89673"/>
    <lineage>
        <taxon>Eukaryota</taxon>
        <taxon>Metazoa</taxon>
        <taxon>Chordata</taxon>
        <taxon>Craniata</taxon>
        <taxon>Vertebrata</taxon>
        <taxon>Euteleostomi</taxon>
        <taxon>Mammalia</taxon>
        <taxon>Eutheria</taxon>
        <taxon>Laurasiatheria</taxon>
        <taxon>Chiroptera</taxon>
        <taxon>Yangochiroptera</taxon>
        <taxon>Phyllostomidae</taxon>
        <taxon>Phyllostominae</taxon>
        <taxon>Phyllostomus</taxon>
    </lineage>
</organism>
<dbReference type="EMBL" id="JABVXQ010000014">
    <property type="protein sequence ID" value="KAF6078239.1"/>
    <property type="molecule type" value="Genomic_DNA"/>
</dbReference>
<name>A0A833YPG2_9CHIR</name>
<sequence>MNCWMPFDKSALPSPLPRPVSSPRTCSLAGSEAGEGRGAGAERRPSLSPPSLGVGVGYRARRETDSGQTAEVHLSTSSLSVCGHRGGAAPLLSPRPPARLRFGCDTYIYFFNSWVQQKFELQSLGVWTCFLL</sequence>
<evidence type="ECO:0000256" key="1">
    <source>
        <dbReference type="SAM" id="MobiDB-lite"/>
    </source>
</evidence>
<gene>
    <name evidence="2" type="ORF">HJG60_009116</name>
</gene>
<dbReference type="Proteomes" id="UP000664940">
    <property type="component" value="Unassembled WGS sequence"/>
</dbReference>
<dbReference type="AlphaFoldDB" id="A0A833YPG2"/>
<evidence type="ECO:0000313" key="2">
    <source>
        <dbReference type="EMBL" id="KAF6078239.1"/>
    </source>
</evidence>
<evidence type="ECO:0000313" key="3">
    <source>
        <dbReference type="Proteomes" id="UP000664940"/>
    </source>
</evidence>
<accession>A0A833YPG2</accession>
<reference evidence="2 3" key="1">
    <citation type="journal article" date="2020" name="Nature">
        <title>Six reference-quality genomes reveal evolution of bat adaptations.</title>
        <authorList>
            <person name="Jebb D."/>
            <person name="Huang Z."/>
            <person name="Pippel M."/>
            <person name="Hughes G.M."/>
            <person name="Lavrichenko K."/>
            <person name="Devanna P."/>
            <person name="Winkler S."/>
            <person name="Jermiin L.S."/>
            <person name="Skirmuntt E.C."/>
            <person name="Katzourakis A."/>
            <person name="Burkitt-Gray L."/>
            <person name="Ray D.A."/>
            <person name="Sullivan K.A.M."/>
            <person name="Roscito J.G."/>
            <person name="Kirilenko B.M."/>
            <person name="Davalos L.M."/>
            <person name="Corthals A.P."/>
            <person name="Power M.L."/>
            <person name="Jones G."/>
            <person name="Ransome R.D."/>
            <person name="Dechmann D.K.N."/>
            <person name="Locatelli A.G."/>
            <person name="Puechmaille S.J."/>
            <person name="Fedrigo O."/>
            <person name="Jarvis E.D."/>
            <person name="Hiller M."/>
            <person name="Vernes S.C."/>
            <person name="Myers E.W."/>
            <person name="Teeling E.C."/>
        </authorList>
    </citation>
    <scope>NUCLEOTIDE SEQUENCE [LARGE SCALE GENOMIC DNA]</scope>
    <source>
        <strain evidence="2">Bat1K_MPI-CBG_1</strain>
    </source>
</reference>
<feature type="region of interest" description="Disordered" evidence="1">
    <location>
        <begin position="12"/>
        <end position="56"/>
    </location>
</feature>